<proteinExistence type="predicted"/>
<comment type="cofactor">
    <cofactor evidence="1">
        <name>Fe cation</name>
        <dbReference type="ChEBI" id="CHEBI:24875"/>
    </cofactor>
</comment>
<dbReference type="Gene3D" id="2.60.120.620">
    <property type="entry name" value="q2cbj1_9rhob like domain"/>
    <property type="match status" value="1"/>
</dbReference>
<evidence type="ECO:0000256" key="1">
    <source>
        <dbReference type="ARBA" id="ARBA00001962"/>
    </source>
</evidence>
<dbReference type="PANTHER" id="PTHR20883:SF48">
    <property type="entry name" value="ECTOINE DIOXYGENASE"/>
    <property type="match status" value="1"/>
</dbReference>
<protein>
    <recommendedName>
        <fullName evidence="3">Phytanoyl-CoA dioxygenase</fullName>
    </recommendedName>
</protein>
<sequence length="245" mass="27125">MAQDQIWAKPPGSPPLVFHRDSPYFDFTPADVVTVWIALDDMHKELGPLEYVQGSHHWEGRTGSASQFFDKDTKALLRSAASLAGVSNAELESRIVSMAGMQAGGASIHNGLTWHGSGGNKSDGARSRARRGIGIHFIPFGAKFDASPEKPIGRLWRPFQQNDDTEPPDVHFPVTYAEPRSRDEKQDISPVQYQPHVDADAATIKINQTRRVSVFQLKGMARRATVTEECSVARCLYLYHSLSPQ</sequence>
<name>A0A7S2B8F2_9STRA</name>
<gene>
    <name evidence="2" type="ORF">DSPE1174_LOCUS6231</name>
</gene>
<dbReference type="SUPFAM" id="SSF51197">
    <property type="entry name" value="Clavaminate synthase-like"/>
    <property type="match status" value="1"/>
</dbReference>
<dbReference type="Pfam" id="PF05721">
    <property type="entry name" value="PhyH"/>
    <property type="match status" value="1"/>
</dbReference>
<dbReference type="GO" id="GO:0016491">
    <property type="term" value="F:oxidoreductase activity"/>
    <property type="evidence" value="ECO:0007669"/>
    <property type="project" value="UniProtKB-ARBA"/>
</dbReference>
<dbReference type="GO" id="GO:0046872">
    <property type="term" value="F:metal ion binding"/>
    <property type="evidence" value="ECO:0007669"/>
    <property type="project" value="UniProtKB-ARBA"/>
</dbReference>
<dbReference type="PANTHER" id="PTHR20883">
    <property type="entry name" value="PHYTANOYL-COA DIOXYGENASE DOMAIN CONTAINING 1"/>
    <property type="match status" value="1"/>
</dbReference>
<evidence type="ECO:0000313" key="2">
    <source>
        <dbReference type="EMBL" id="CAD9389382.1"/>
    </source>
</evidence>
<organism evidence="2">
    <name type="scientific">Octactis speculum</name>
    <dbReference type="NCBI Taxonomy" id="3111310"/>
    <lineage>
        <taxon>Eukaryota</taxon>
        <taxon>Sar</taxon>
        <taxon>Stramenopiles</taxon>
        <taxon>Ochrophyta</taxon>
        <taxon>Dictyochophyceae</taxon>
        <taxon>Dictyochales</taxon>
        <taxon>Dictyochaceae</taxon>
        <taxon>Octactis</taxon>
    </lineage>
</organism>
<accession>A0A7S2B8F2</accession>
<dbReference type="AlphaFoldDB" id="A0A7S2B8F2"/>
<reference evidence="2" key="1">
    <citation type="submission" date="2021-01" db="EMBL/GenBank/DDBJ databases">
        <authorList>
            <person name="Corre E."/>
            <person name="Pelletier E."/>
            <person name="Niang G."/>
            <person name="Scheremetjew M."/>
            <person name="Finn R."/>
            <person name="Kale V."/>
            <person name="Holt S."/>
            <person name="Cochrane G."/>
            <person name="Meng A."/>
            <person name="Brown T."/>
            <person name="Cohen L."/>
        </authorList>
    </citation>
    <scope>NUCLEOTIDE SEQUENCE</scope>
    <source>
        <strain evidence="2">CCMP1381</strain>
    </source>
</reference>
<evidence type="ECO:0008006" key="3">
    <source>
        <dbReference type="Google" id="ProtNLM"/>
    </source>
</evidence>
<dbReference type="EMBL" id="HBGS01011865">
    <property type="protein sequence ID" value="CAD9389382.1"/>
    <property type="molecule type" value="Transcribed_RNA"/>
</dbReference>
<dbReference type="InterPro" id="IPR008775">
    <property type="entry name" value="Phytyl_CoA_dOase-like"/>
</dbReference>